<proteinExistence type="predicted"/>
<organism evidence="3 4">
    <name type="scientific">Congregibacter litoralis KT71</name>
    <dbReference type="NCBI Taxonomy" id="314285"/>
    <lineage>
        <taxon>Bacteria</taxon>
        <taxon>Pseudomonadati</taxon>
        <taxon>Pseudomonadota</taxon>
        <taxon>Gammaproteobacteria</taxon>
        <taxon>Cellvibrionales</taxon>
        <taxon>Halieaceae</taxon>
        <taxon>Congregibacter</taxon>
    </lineage>
</organism>
<keyword evidence="4" id="KW-1185">Reference proteome</keyword>
<dbReference type="InterPro" id="IPR015422">
    <property type="entry name" value="PyrdxlP-dep_Trfase_small"/>
</dbReference>
<dbReference type="AlphaFoldDB" id="A4A6B4"/>
<reference evidence="3 4" key="1">
    <citation type="journal article" date="2007" name="Proc. Natl. Acad. Sci. U.S.A.">
        <title>Characterization of a marine gammaproteobacterium capable of aerobic anoxygenic photosynthesis.</title>
        <authorList>
            <person name="Fuchs B.M."/>
            <person name="Spring S."/>
            <person name="Teeling H."/>
            <person name="Quast C."/>
            <person name="Wulf J."/>
            <person name="Schattenhofer M."/>
            <person name="Yan S."/>
            <person name="Ferriera S."/>
            <person name="Johnson J."/>
            <person name="Glockner F.O."/>
            <person name="Amann R."/>
        </authorList>
    </citation>
    <scope>NUCLEOTIDE SEQUENCE [LARGE SCALE GENOMIC DNA]</scope>
    <source>
        <strain evidence="3">KT71</strain>
    </source>
</reference>
<dbReference type="PROSITE" id="PS51318">
    <property type="entry name" value="TAT"/>
    <property type="match status" value="1"/>
</dbReference>
<keyword evidence="3" id="KW-0456">Lyase</keyword>
<reference evidence="3 4" key="2">
    <citation type="journal article" date="2009" name="PLoS ONE">
        <title>The photosynthetic apparatus and its regulation in the aerobic gammaproteobacterium Congregibacter litoralis gen. nov., sp. nov.</title>
        <authorList>
            <person name="Spring S."/>
            <person name="Lunsdorf H."/>
            <person name="Fuchs B.M."/>
            <person name="Tindall B.J."/>
        </authorList>
    </citation>
    <scope>NUCLEOTIDE SEQUENCE [LARGE SCALE GENOMIC DNA]</scope>
    <source>
        <strain evidence="3">KT71</strain>
    </source>
</reference>
<protein>
    <submittedName>
        <fullName evidence="3">Selenocysteine lyase</fullName>
    </submittedName>
</protein>
<dbReference type="Gene3D" id="3.90.1150.10">
    <property type="entry name" value="Aspartate Aminotransferase, domain 1"/>
    <property type="match status" value="1"/>
</dbReference>
<gene>
    <name evidence="3" type="ORF">KT71_01250</name>
</gene>
<evidence type="ECO:0000313" key="4">
    <source>
        <dbReference type="Proteomes" id="UP000019205"/>
    </source>
</evidence>
<name>A4A6B4_9GAMM</name>
<dbReference type="GO" id="GO:0016829">
    <property type="term" value="F:lyase activity"/>
    <property type="evidence" value="ECO:0007669"/>
    <property type="project" value="UniProtKB-KW"/>
</dbReference>
<evidence type="ECO:0000259" key="2">
    <source>
        <dbReference type="Pfam" id="PF00266"/>
    </source>
</evidence>
<dbReference type="SUPFAM" id="SSF53383">
    <property type="entry name" value="PLP-dependent transferases"/>
    <property type="match status" value="1"/>
</dbReference>
<feature type="domain" description="Aminotransferase class V" evidence="2">
    <location>
        <begin position="102"/>
        <end position="394"/>
    </location>
</feature>
<evidence type="ECO:0000313" key="3">
    <source>
        <dbReference type="EMBL" id="EAQ98561.2"/>
    </source>
</evidence>
<dbReference type="PANTHER" id="PTHR43092">
    <property type="entry name" value="L-CYSTEINE DESULFHYDRASE"/>
    <property type="match status" value="1"/>
</dbReference>
<dbReference type="eggNOG" id="COG0520">
    <property type="taxonomic scope" value="Bacteria"/>
</dbReference>
<dbReference type="InterPro" id="IPR015424">
    <property type="entry name" value="PyrdxlP-dep_Trfase"/>
</dbReference>
<dbReference type="InterPro" id="IPR000192">
    <property type="entry name" value="Aminotrans_V_dom"/>
</dbReference>
<dbReference type="InterPro" id="IPR015421">
    <property type="entry name" value="PyrdxlP-dep_Trfase_major"/>
</dbReference>
<dbReference type="Proteomes" id="UP000019205">
    <property type="component" value="Chromosome"/>
</dbReference>
<dbReference type="Pfam" id="PF00266">
    <property type="entry name" value="Aminotran_5"/>
    <property type="match status" value="1"/>
</dbReference>
<dbReference type="EMBL" id="AAOA02000002">
    <property type="protein sequence ID" value="EAQ98561.2"/>
    <property type="molecule type" value="Genomic_DNA"/>
</dbReference>
<dbReference type="PANTHER" id="PTHR43092:SF6">
    <property type="entry name" value="BLR1280 PROTEIN"/>
    <property type="match status" value="1"/>
</dbReference>
<keyword evidence="1" id="KW-0663">Pyridoxal phosphate</keyword>
<comment type="caution">
    <text evidence="3">The sequence shown here is derived from an EMBL/GenBank/DDBJ whole genome shotgun (WGS) entry which is preliminary data.</text>
</comment>
<dbReference type="Gene3D" id="3.40.640.10">
    <property type="entry name" value="Type I PLP-dependent aspartate aminotransferase-like (Major domain)"/>
    <property type="match status" value="1"/>
</dbReference>
<dbReference type="HOGENOM" id="CLU_003433_3_3_6"/>
<evidence type="ECO:0000256" key="1">
    <source>
        <dbReference type="ARBA" id="ARBA00022898"/>
    </source>
</evidence>
<dbReference type="STRING" id="314285.KT71_01250"/>
<sequence>MINTNVGKLSRRRLMAGMGTAAAGAMLWGHGALGAASDSLPESPSGTSAEDLARDESYWQRVASFYDRTEGIVNLEHGYWGKMPRPVQSSYLQALERVNTQNSFYARKEFSSDYRRAVEQAAALLGAEPDEIVLTRNATESIQSLILQYDSLKTGDSVLLADVDYPSFKTLMRSLEQSRGVKAVELALPRRATQAELLAAYTEAFDANPKLKLMLLTHVSNQHGLVLPVAKITAEARLRGIDVICDNAQSWGLLDYRITDLGVDWAAFNLHKWIGAPLGVGALYMRRGTREKIKVHPGERDLSSKSVGARVHPGTINFAAIIAVPDALGFHNAVGGANKTARLRYLNELWREEAETLSHIEVLGGADPESRTGMGSFRLLGKNSDDDAKALQKTLEADFGIFSVARYGLADGACVRITPQVFTTPNDLRQLVSALKRITA</sequence>
<dbReference type="InterPro" id="IPR006311">
    <property type="entry name" value="TAT_signal"/>
</dbReference>
<accession>A4A6B4</accession>